<dbReference type="InterPro" id="IPR044844">
    <property type="entry name" value="Trans_IPPS_euk-type"/>
</dbReference>
<dbReference type="PANTHER" id="PTHR11626:SF2">
    <property type="entry name" value="SQUALENE SYNTHASE"/>
    <property type="match status" value="1"/>
</dbReference>
<evidence type="ECO:0000313" key="2">
    <source>
        <dbReference type="Proteomes" id="UP000663525"/>
    </source>
</evidence>
<reference evidence="1" key="1">
    <citation type="submission" date="2020-11" db="EMBL/GenBank/DDBJ databases">
        <title>Carbohydrate-dependent, anaerobic sulfur respiration: A novel catabolism in halophilic archaea.</title>
        <authorList>
            <person name="Sorokin D.Y."/>
            <person name="Messina E."/>
            <person name="Smedile F."/>
            <person name="La Cono V."/>
            <person name="Hallsworth J.E."/>
            <person name="Yakimov M.M."/>
        </authorList>
    </citation>
    <scope>NUCLEOTIDE SEQUENCE</scope>
    <source>
        <strain evidence="1">HSR12-1</strain>
    </source>
</reference>
<dbReference type="Gene3D" id="1.10.600.10">
    <property type="entry name" value="Farnesyl Diphosphate Synthase"/>
    <property type="match status" value="1"/>
</dbReference>
<proteinExistence type="predicted"/>
<evidence type="ECO:0000313" key="1">
    <source>
        <dbReference type="EMBL" id="QSG05838.1"/>
    </source>
</evidence>
<dbReference type="GeneID" id="68855096"/>
<dbReference type="RefSeq" id="WP_229115641.1">
    <property type="nucleotide sequence ID" value="NZ_CP064787.1"/>
</dbReference>
<gene>
    <name evidence="1" type="primary">erg9</name>
    <name evidence="1" type="ORF">HSR121_1495</name>
</gene>
<accession>A0A897N0R4</accession>
<name>A0A897N0R4_9EURY</name>
<dbReference type="GO" id="GO:0051996">
    <property type="term" value="F:squalene synthase [NAD(P)H] activity"/>
    <property type="evidence" value="ECO:0007669"/>
    <property type="project" value="InterPro"/>
</dbReference>
<dbReference type="InterPro" id="IPR002060">
    <property type="entry name" value="Squ/phyt_synthse"/>
</dbReference>
<organism evidence="1 2">
    <name type="scientific">Halapricum desulfuricans</name>
    <dbReference type="NCBI Taxonomy" id="2841257"/>
    <lineage>
        <taxon>Archaea</taxon>
        <taxon>Methanobacteriati</taxon>
        <taxon>Methanobacteriota</taxon>
        <taxon>Stenosarchaea group</taxon>
        <taxon>Halobacteria</taxon>
        <taxon>Halobacteriales</taxon>
        <taxon>Haloarculaceae</taxon>
        <taxon>Halapricum</taxon>
    </lineage>
</organism>
<dbReference type="Pfam" id="PF00494">
    <property type="entry name" value="SQS_PSY"/>
    <property type="match status" value="1"/>
</dbReference>
<dbReference type="GO" id="GO:0045338">
    <property type="term" value="P:farnesyl diphosphate metabolic process"/>
    <property type="evidence" value="ECO:0007669"/>
    <property type="project" value="InterPro"/>
</dbReference>
<dbReference type="PANTHER" id="PTHR11626">
    <property type="entry name" value="FARNESYL-DIPHOSPHATE FARNESYLTRANSFERASE"/>
    <property type="match status" value="1"/>
</dbReference>
<dbReference type="AlphaFoldDB" id="A0A897N0R4"/>
<protein>
    <submittedName>
        <fullName evidence="1">Phytoene/squalene synthetase</fullName>
    </submittedName>
</protein>
<dbReference type="EMBL" id="CP064787">
    <property type="protein sequence ID" value="QSG05838.1"/>
    <property type="molecule type" value="Genomic_DNA"/>
</dbReference>
<dbReference type="SUPFAM" id="SSF48576">
    <property type="entry name" value="Terpenoid synthases"/>
    <property type="match status" value="1"/>
</dbReference>
<dbReference type="SFLD" id="SFLDS00005">
    <property type="entry name" value="Isoprenoid_Synthase_Type_I"/>
    <property type="match status" value="1"/>
</dbReference>
<dbReference type="InterPro" id="IPR008949">
    <property type="entry name" value="Isoprenoid_synthase_dom_sf"/>
</dbReference>
<dbReference type="SFLD" id="SFLDG01018">
    <property type="entry name" value="Squalene/Phytoene_Synthase_Lik"/>
    <property type="match status" value="1"/>
</dbReference>
<dbReference type="Proteomes" id="UP000663525">
    <property type="component" value="Chromosome"/>
</dbReference>
<sequence>MADTSEAVDPATIETDLAWSHEIVQEVSRTFAITIDVLEEPMSSSICVGYLLCRIPDTIEDAGHIPPETKASLLETYDSVLDPAESTSVEAFERDVAEWIPADGGADWELVAQTDRVLRVFESRPERIREAIRPPARELVGGMVTFVRRYASEGGLRLQAREELHEYCHYAAGTVGELVTNLVTDEETPAETREPLEDNAESFGLALQLVNIAKDVGADFHEEDNVYLPADELEAEGVDQDALDDPDNADGVVAVVRRTIEDARGYLDDAQTWLEHVPERAGNRTAAWAIPYLLAVGTLREVESRPEDVLRPDGVKVSRQEVGAVIETSLGGLDADTLGELRRQIGDEPLVSP</sequence>